<dbReference type="Proteomes" id="UP000693946">
    <property type="component" value="Linkage Group LG17"/>
</dbReference>
<reference evidence="2 3" key="1">
    <citation type="journal article" date="2021" name="Sci. Rep.">
        <title>Chromosome anchoring in Senegalese sole (Solea senegalensis) reveals sex-associated markers and genome rearrangements in flatfish.</title>
        <authorList>
            <person name="Guerrero-Cozar I."/>
            <person name="Gomez-Garrido J."/>
            <person name="Berbel C."/>
            <person name="Martinez-Blanch J.F."/>
            <person name="Alioto T."/>
            <person name="Claros M.G."/>
            <person name="Gagnaire P.A."/>
            <person name="Manchado M."/>
        </authorList>
    </citation>
    <scope>NUCLEOTIDE SEQUENCE [LARGE SCALE GENOMIC DNA]</scope>
    <source>
        <strain evidence="2">Sse05_10M</strain>
    </source>
</reference>
<organism evidence="2 3">
    <name type="scientific">Solea senegalensis</name>
    <name type="common">Senegalese sole</name>
    <dbReference type="NCBI Taxonomy" id="28829"/>
    <lineage>
        <taxon>Eukaryota</taxon>
        <taxon>Metazoa</taxon>
        <taxon>Chordata</taxon>
        <taxon>Craniata</taxon>
        <taxon>Vertebrata</taxon>
        <taxon>Euteleostomi</taxon>
        <taxon>Actinopterygii</taxon>
        <taxon>Neopterygii</taxon>
        <taxon>Teleostei</taxon>
        <taxon>Neoteleostei</taxon>
        <taxon>Acanthomorphata</taxon>
        <taxon>Carangaria</taxon>
        <taxon>Pleuronectiformes</taxon>
        <taxon>Pleuronectoidei</taxon>
        <taxon>Soleidae</taxon>
        <taxon>Solea</taxon>
    </lineage>
</organism>
<proteinExistence type="predicted"/>
<feature type="region of interest" description="Disordered" evidence="1">
    <location>
        <begin position="1"/>
        <end position="26"/>
    </location>
</feature>
<comment type="caution">
    <text evidence="2">The sequence shown here is derived from an EMBL/GenBank/DDBJ whole genome shotgun (WGS) entry which is preliminary data.</text>
</comment>
<dbReference type="EMBL" id="JAGKHQ010000009">
    <property type="protein sequence ID" value="KAG7508520.1"/>
    <property type="molecule type" value="Genomic_DNA"/>
</dbReference>
<protein>
    <submittedName>
        <fullName evidence="2">Uncharacterized protein</fullName>
    </submittedName>
</protein>
<keyword evidence="3" id="KW-1185">Reference proteome</keyword>
<gene>
    <name evidence="2" type="ORF">JOB18_015416</name>
</gene>
<sequence length="109" mass="11638">MTASVQGPDIHLHDAAATTSHSKGTQLPWRPSLALFPEHRCLLLSSPLSSHHTFLTVSAAVTLVGSRCAGQKRTRTSAALCGRGEETCSHLLDVPEIFGTEHHVIGSFV</sequence>
<accession>A0AAV6RUN1</accession>
<name>A0AAV6RUN1_SOLSE</name>
<evidence type="ECO:0000313" key="3">
    <source>
        <dbReference type="Proteomes" id="UP000693946"/>
    </source>
</evidence>
<evidence type="ECO:0000256" key="1">
    <source>
        <dbReference type="SAM" id="MobiDB-lite"/>
    </source>
</evidence>
<dbReference type="AlphaFoldDB" id="A0AAV6RUN1"/>
<evidence type="ECO:0000313" key="2">
    <source>
        <dbReference type="EMBL" id="KAG7508520.1"/>
    </source>
</evidence>